<feature type="compositionally biased region" description="Basic and acidic residues" evidence="1">
    <location>
        <begin position="291"/>
        <end position="301"/>
    </location>
</feature>
<keyword evidence="3" id="KW-1185">Reference proteome</keyword>
<reference evidence="3" key="1">
    <citation type="journal article" date="2017" name="Nat. Microbiol.">
        <title>Global analysis of biosynthetic gene clusters reveals vast potential of secondary metabolite production in Penicillium species.</title>
        <authorList>
            <person name="Nielsen J.C."/>
            <person name="Grijseels S."/>
            <person name="Prigent S."/>
            <person name="Ji B."/>
            <person name="Dainat J."/>
            <person name="Nielsen K.F."/>
            <person name="Frisvad J.C."/>
            <person name="Workman M."/>
            <person name="Nielsen J."/>
        </authorList>
    </citation>
    <scope>NUCLEOTIDE SEQUENCE [LARGE SCALE GENOMIC DNA]</scope>
    <source>
        <strain evidence="3">IBT 24891</strain>
    </source>
</reference>
<dbReference type="OrthoDB" id="5431211at2759"/>
<evidence type="ECO:0000256" key="1">
    <source>
        <dbReference type="SAM" id="MobiDB-lite"/>
    </source>
</evidence>
<dbReference type="Proteomes" id="UP000191285">
    <property type="component" value="Unassembled WGS sequence"/>
</dbReference>
<feature type="region of interest" description="Disordered" evidence="1">
    <location>
        <begin position="174"/>
        <end position="258"/>
    </location>
</feature>
<feature type="region of interest" description="Disordered" evidence="1">
    <location>
        <begin position="286"/>
        <end position="317"/>
    </location>
</feature>
<dbReference type="EMBL" id="MLKD01000024">
    <property type="protein sequence ID" value="OQE16395.1"/>
    <property type="molecule type" value="Genomic_DNA"/>
</dbReference>
<feature type="compositionally biased region" description="Polar residues" evidence="1">
    <location>
        <begin position="63"/>
        <end position="76"/>
    </location>
</feature>
<gene>
    <name evidence="2" type="ORF">PENSTE_c024G06310</name>
</gene>
<feature type="region of interest" description="Disordered" evidence="1">
    <location>
        <begin position="59"/>
        <end position="141"/>
    </location>
</feature>
<evidence type="ECO:0000313" key="3">
    <source>
        <dbReference type="Proteomes" id="UP000191285"/>
    </source>
</evidence>
<feature type="compositionally biased region" description="Acidic residues" evidence="1">
    <location>
        <begin position="205"/>
        <end position="234"/>
    </location>
</feature>
<sequence length="575" mass="66330">MVSVGNKIWLYYCCVYLRYKVSNVIAVMTSSLRIDCTPRIAKVRGASHVTIIMAPAKRRKLRPSTNKSLDFLNNLSKPEPAKKHNTRHDSVYDIPPSPELRRSSRPKKPVQGSSPGRKLRKPRTRQTKGTSPSPLPDEILERDREPETIEAEPVHTASPDATDYEDAEDLMIHSGHDEGGEEYDQFNESHTKGAEEDLQQQLDNAVDESDDNQNGFEAEELYEGSEQGSEEDIWHEEYTGEDHVDNDTSPRPTDNHQLVPSRNNVEVVIESTQHSYLSHGFAETILESEDERTPKPREQPVKQKQKQKQKHQKRINSNTRFLRDLRERFDEEVQNTGVDPDWKKLNEQGRSLKHFASRPRPSYLDNLHVLFDEYRRLYKGISHPKDLTSNLWAQLRNIKESIVTEIRQLFEHASEVLQDSSVIDQFEANFIPKMIILTQLGFIVYRTTDGQAYDQLYDTLDLLSICIKLVKGYMGLLEPQFRSRSLVQPLNRVLKALKAGQLKNNLSNEVVPSWSDIAPVTERWTSDEERVLMYGMIEYVEYDNPFLQIATHWGHKLPRRSMRDMQGKAKAMGLI</sequence>
<dbReference type="STRING" id="303698.A0A1V6SQS0"/>
<dbReference type="AlphaFoldDB" id="A0A1V6SQS0"/>
<organism evidence="2 3">
    <name type="scientific">Penicillium steckii</name>
    <dbReference type="NCBI Taxonomy" id="303698"/>
    <lineage>
        <taxon>Eukaryota</taxon>
        <taxon>Fungi</taxon>
        <taxon>Dikarya</taxon>
        <taxon>Ascomycota</taxon>
        <taxon>Pezizomycotina</taxon>
        <taxon>Eurotiomycetes</taxon>
        <taxon>Eurotiomycetidae</taxon>
        <taxon>Eurotiales</taxon>
        <taxon>Aspergillaceae</taxon>
        <taxon>Penicillium</taxon>
    </lineage>
</organism>
<feature type="compositionally biased region" description="Basic and acidic residues" evidence="1">
    <location>
        <begin position="235"/>
        <end position="248"/>
    </location>
</feature>
<protein>
    <submittedName>
        <fullName evidence="2">Uncharacterized protein</fullName>
    </submittedName>
</protein>
<feature type="compositionally biased region" description="Basic residues" evidence="1">
    <location>
        <begin position="117"/>
        <end position="126"/>
    </location>
</feature>
<accession>A0A1V6SQS0</accession>
<proteinExistence type="predicted"/>
<feature type="compositionally biased region" description="Basic and acidic residues" evidence="1">
    <location>
        <begin position="79"/>
        <end position="91"/>
    </location>
</feature>
<evidence type="ECO:0000313" key="2">
    <source>
        <dbReference type="EMBL" id="OQE16395.1"/>
    </source>
</evidence>
<name>A0A1V6SQS0_9EURO</name>
<feature type="compositionally biased region" description="Basic residues" evidence="1">
    <location>
        <begin position="303"/>
        <end position="314"/>
    </location>
</feature>
<comment type="caution">
    <text evidence="2">The sequence shown here is derived from an EMBL/GenBank/DDBJ whole genome shotgun (WGS) entry which is preliminary data.</text>
</comment>
<feature type="compositionally biased region" description="Polar residues" evidence="1">
    <location>
        <begin position="249"/>
        <end position="258"/>
    </location>
</feature>